<dbReference type="InterPro" id="IPR029058">
    <property type="entry name" value="AB_hydrolase_fold"/>
</dbReference>
<dbReference type="OrthoDB" id="426718at2759"/>
<dbReference type="EMBL" id="GL349440">
    <property type="protein sequence ID" value="KNC56171.1"/>
    <property type="molecule type" value="Genomic_DNA"/>
</dbReference>
<dbReference type="STRING" id="461836.A0A0L0DVR8"/>
<dbReference type="AlphaFoldDB" id="A0A0L0DVR8"/>
<accession>A0A0L0DVR8</accession>
<dbReference type="GeneID" id="25561884"/>
<dbReference type="Pfam" id="PF01764">
    <property type="entry name" value="Lipase_3"/>
    <property type="match status" value="1"/>
</dbReference>
<gene>
    <name evidence="2" type="ORF">AMSG_02186</name>
</gene>
<dbReference type="Proteomes" id="UP000054408">
    <property type="component" value="Unassembled WGS sequence"/>
</dbReference>
<dbReference type="RefSeq" id="XP_013761207.1">
    <property type="nucleotide sequence ID" value="XM_013905753.1"/>
</dbReference>
<dbReference type="SUPFAM" id="SSF53474">
    <property type="entry name" value="alpha/beta-Hydrolases"/>
    <property type="match status" value="1"/>
</dbReference>
<dbReference type="PANTHER" id="PTHR45856">
    <property type="entry name" value="ALPHA/BETA-HYDROLASES SUPERFAMILY PROTEIN"/>
    <property type="match status" value="1"/>
</dbReference>
<dbReference type="OMA" id="NHRGPYF"/>
<keyword evidence="3" id="KW-1185">Reference proteome</keyword>
<dbReference type="GO" id="GO:0006629">
    <property type="term" value="P:lipid metabolic process"/>
    <property type="evidence" value="ECO:0007669"/>
    <property type="project" value="InterPro"/>
</dbReference>
<dbReference type="InterPro" id="IPR002921">
    <property type="entry name" value="Fungal_lipase-type"/>
</dbReference>
<reference evidence="2 3" key="1">
    <citation type="submission" date="2010-05" db="EMBL/GenBank/DDBJ databases">
        <title>The Genome Sequence of Thecamonas trahens ATCC 50062.</title>
        <authorList>
            <consortium name="The Broad Institute Genome Sequencing Platform"/>
            <person name="Russ C."/>
            <person name="Cuomo C."/>
            <person name="Shea T."/>
            <person name="Young S.K."/>
            <person name="Zeng Q."/>
            <person name="Koehrsen M."/>
            <person name="Haas B."/>
            <person name="Borodovsky M."/>
            <person name="Guigo R."/>
            <person name="Alvarado L."/>
            <person name="Berlin A."/>
            <person name="Bochicchio J."/>
            <person name="Borenstein D."/>
            <person name="Chapman S."/>
            <person name="Chen Z."/>
            <person name="Freedman E."/>
            <person name="Gellesch M."/>
            <person name="Goldberg J."/>
            <person name="Griggs A."/>
            <person name="Gujja S."/>
            <person name="Heilman E."/>
            <person name="Heiman D."/>
            <person name="Hepburn T."/>
            <person name="Howarth C."/>
            <person name="Jen D."/>
            <person name="Larson L."/>
            <person name="Mehta T."/>
            <person name="Park D."/>
            <person name="Pearson M."/>
            <person name="Roberts A."/>
            <person name="Saif S."/>
            <person name="Shenoy N."/>
            <person name="Sisk P."/>
            <person name="Stolte C."/>
            <person name="Sykes S."/>
            <person name="Thomson T."/>
            <person name="Walk T."/>
            <person name="White J."/>
            <person name="Yandava C."/>
            <person name="Burger G."/>
            <person name="Gray M.W."/>
            <person name="Holland P.W.H."/>
            <person name="King N."/>
            <person name="Lang F.B.F."/>
            <person name="Roger A.J."/>
            <person name="Ruiz-Trillo I."/>
            <person name="Lander E."/>
            <person name="Nusbaum C."/>
        </authorList>
    </citation>
    <scope>NUCLEOTIDE SEQUENCE [LARGE SCALE GENOMIC DNA]</scope>
    <source>
        <strain evidence="2 3">ATCC 50062</strain>
    </source>
</reference>
<evidence type="ECO:0000313" key="3">
    <source>
        <dbReference type="Proteomes" id="UP000054408"/>
    </source>
</evidence>
<proteinExistence type="predicted"/>
<dbReference type="InterPro" id="IPR051218">
    <property type="entry name" value="Sec_MonoDiacylglyc_Lipase"/>
</dbReference>
<evidence type="ECO:0000313" key="2">
    <source>
        <dbReference type="EMBL" id="KNC56171.1"/>
    </source>
</evidence>
<evidence type="ECO:0000259" key="1">
    <source>
        <dbReference type="Pfam" id="PF01764"/>
    </source>
</evidence>
<feature type="domain" description="Fungal lipase-type" evidence="1">
    <location>
        <begin position="26"/>
        <end position="160"/>
    </location>
</feature>
<dbReference type="Gene3D" id="3.40.50.1820">
    <property type="entry name" value="alpha/beta hydrolase"/>
    <property type="match status" value="1"/>
</dbReference>
<protein>
    <submittedName>
        <fullName evidence="2">Lipase</fullName>
    </submittedName>
</protein>
<name>A0A0L0DVR8_THETB</name>
<dbReference type="PANTHER" id="PTHR45856:SF24">
    <property type="entry name" value="FUNGAL LIPASE-LIKE DOMAIN-CONTAINING PROTEIN"/>
    <property type="match status" value="1"/>
</dbReference>
<dbReference type="eggNOG" id="KOG4569">
    <property type="taxonomic scope" value="Eukaryota"/>
</dbReference>
<sequence>MTKYFVDEKTKTEAYVGYRAASKTIVVAFEGSHNTQNWIVNLQFLKADFDYPGAEHARVHGGFYKAYKNIQVDVENDVGALVDQFPDYQVYVTGHSLGGALAAFAALDITVNRPHVPVNVYTFGSPRVGNDAFQLYFQAQISNSIRVVNKADIVPHLPPRAFNFHHVPREVWVEKSGVIVVCNGSGEDPHCSDSLRTPWSTKDHLEYLGVVQGQGAC</sequence>
<organism evidence="2 3">
    <name type="scientific">Thecamonas trahens ATCC 50062</name>
    <dbReference type="NCBI Taxonomy" id="461836"/>
    <lineage>
        <taxon>Eukaryota</taxon>
        <taxon>Apusozoa</taxon>
        <taxon>Apusomonadida</taxon>
        <taxon>Apusomonadidae</taxon>
        <taxon>Thecamonas</taxon>
    </lineage>
</organism>
<dbReference type="CDD" id="cd00519">
    <property type="entry name" value="Lipase_3"/>
    <property type="match status" value="1"/>
</dbReference>